<reference evidence="3" key="1">
    <citation type="submission" date="2020-03" db="EMBL/GenBank/DDBJ databases">
        <title>A high-quality chromosome-level genome assembly of a woody plant with both climbing and erect habits, Rhamnella rubrinervis.</title>
        <authorList>
            <person name="Lu Z."/>
            <person name="Yang Y."/>
            <person name="Zhu X."/>
            <person name="Sun Y."/>
        </authorList>
    </citation>
    <scope>NUCLEOTIDE SEQUENCE</scope>
    <source>
        <strain evidence="3">BYM</strain>
        <tissue evidence="3">Leaf</tissue>
    </source>
</reference>
<evidence type="ECO:0000256" key="1">
    <source>
        <dbReference type="SAM" id="Coils"/>
    </source>
</evidence>
<keyword evidence="1" id="KW-0175">Coiled coil</keyword>
<name>A0A8K0MD29_9ROSA</name>
<keyword evidence="4" id="KW-1185">Reference proteome</keyword>
<accession>A0A8K0MD29</accession>
<dbReference type="EMBL" id="VOIH02000007">
    <property type="protein sequence ID" value="KAF3443134.1"/>
    <property type="molecule type" value="Genomic_DNA"/>
</dbReference>
<dbReference type="AlphaFoldDB" id="A0A8K0MD29"/>
<evidence type="ECO:0000256" key="2">
    <source>
        <dbReference type="SAM" id="MobiDB-lite"/>
    </source>
</evidence>
<protein>
    <submittedName>
        <fullName evidence="3">Uncharacterized protein</fullName>
    </submittedName>
</protein>
<evidence type="ECO:0000313" key="4">
    <source>
        <dbReference type="Proteomes" id="UP000796880"/>
    </source>
</evidence>
<dbReference type="Proteomes" id="UP000796880">
    <property type="component" value="Unassembled WGS sequence"/>
</dbReference>
<comment type="caution">
    <text evidence="3">The sequence shown here is derived from an EMBL/GenBank/DDBJ whole genome shotgun (WGS) entry which is preliminary data.</text>
</comment>
<feature type="coiled-coil region" evidence="1">
    <location>
        <begin position="50"/>
        <end position="77"/>
    </location>
</feature>
<gene>
    <name evidence="3" type="ORF">FNV43_RR17055</name>
</gene>
<proteinExistence type="predicted"/>
<evidence type="ECO:0000313" key="3">
    <source>
        <dbReference type="EMBL" id="KAF3443134.1"/>
    </source>
</evidence>
<organism evidence="3 4">
    <name type="scientific">Rhamnella rubrinervis</name>
    <dbReference type="NCBI Taxonomy" id="2594499"/>
    <lineage>
        <taxon>Eukaryota</taxon>
        <taxon>Viridiplantae</taxon>
        <taxon>Streptophyta</taxon>
        <taxon>Embryophyta</taxon>
        <taxon>Tracheophyta</taxon>
        <taxon>Spermatophyta</taxon>
        <taxon>Magnoliopsida</taxon>
        <taxon>eudicotyledons</taxon>
        <taxon>Gunneridae</taxon>
        <taxon>Pentapetalae</taxon>
        <taxon>rosids</taxon>
        <taxon>fabids</taxon>
        <taxon>Rosales</taxon>
        <taxon>Rhamnaceae</taxon>
        <taxon>rhamnoid group</taxon>
        <taxon>Rhamneae</taxon>
        <taxon>Rhamnella</taxon>
    </lineage>
</organism>
<sequence length="176" mass="20501">MPILGLEDNHSLHVNTSKLAQNNLYGHVQFKLVEQYKLFKADDKALKVTITEANAKMQLLEQNWSEANHKLGEAKRELTTFRLDYTQAAAEKNKLWARMTHWCQKKKNVYHKGAMDAILKTQNDVIWKFMAKKNDWTTPELREEEDGELAFEKISSKDDEPDEDKETSEHLSPIKN</sequence>
<feature type="region of interest" description="Disordered" evidence="2">
    <location>
        <begin position="137"/>
        <end position="176"/>
    </location>
</feature>